<dbReference type="GO" id="GO:0000976">
    <property type="term" value="F:transcription cis-regulatory region binding"/>
    <property type="evidence" value="ECO:0007669"/>
    <property type="project" value="TreeGrafter"/>
</dbReference>
<keyword evidence="1 3" id="KW-0238">DNA-binding</keyword>
<dbReference type="Pfam" id="PF00486">
    <property type="entry name" value="Trans_reg_C"/>
    <property type="match status" value="1"/>
</dbReference>
<keyword evidence="7" id="KW-1185">Reference proteome</keyword>
<evidence type="ECO:0000259" key="4">
    <source>
        <dbReference type="PROSITE" id="PS50110"/>
    </source>
</evidence>
<dbReference type="GO" id="GO:0000156">
    <property type="term" value="F:phosphorelay response regulator activity"/>
    <property type="evidence" value="ECO:0007669"/>
    <property type="project" value="TreeGrafter"/>
</dbReference>
<feature type="domain" description="OmpR/PhoB-type" evidence="5">
    <location>
        <begin position="124"/>
        <end position="222"/>
    </location>
</feature>
<dbReference type="InterPro" id="IPR001867">
    <property type="entry name" value="OmpR/PhoB-type_DNA-bd"/>
</dbReference>
<dbReference type="PROSITE" id="PS51755">
    <property type="entry name" value="OMPR_PHOB"/>
    <property type="match status" value="1"/>
</dbReference>
<dbReference type="AlphaFoldDB" id="A0A6B8KDZ6"/>
<dbReference type="KEGG" id="mhey:H2LOC_003230"/>
<dbReference type="InterPro" id="IPR036388">
    <property type="entry name" value="WH-like_DNA-bd_sf"/>
</dbReference>
<dbReference type="PROSITE" id="PS50110">
    <property type="entry name" value="RESPONSE_REGULATORY"/>
    <property type="match status" value="1"/>
</dbReference>
<sequence>MRVLLVEDEPEMARALGARLGRSGFIADCVGALEEARAALQCHRYGLALVDRRLPDGDGLALLPELKRLQPGIRILVLTACETVSDRICGLDAGADDYLPKPFDPDELMARIRACLRRPGAQPTPPVVLAKLSFDLSTQQVSVAEKPLVLHRRELALLEALMRNAGRIVLRNQLQDEVYGFDDDVQGNALNILVSRLRKRLHDLGAGVEIHAARGIGYMIARAPQT</sequence>
<evidence type="ECO:0000256" key="3">
    <source>
        <dbReference type="PROSITE-ProRule" id="PRU01091"/>
    </source>
</evidence>
<dbReference type="SMART" id="SM00862">
    <property type="entry name" value="Trans_reg_C"/>
    <property type="match status" value="1"/>
</dbReference>
<dbReference type="GO" id="GO:0005829">
    <property type="term" value="C:cytosol"/>
    <property type="evidence" value="ECO:0007669"/>
    <property type="project" value="TreeGrafter"/>
</dbReference>
<dbReference type="Proteomes" id="UP000309061">
    <property type="component" value="Chromosome"/>
</dbReference>
<dbReference type="PANTHER" id="PTHR48111">
    <property type="entry name" value="REGULATOR OF RPOS"/>
    <property type="match status" value="1"/>
</dbReference>
<evidence type="ECO:0000259" key="5">
    <source>
        <dbReference type="PROSITE" id="PS51755"/>
    </source>
</evidence>
<dbReference type="SMART" id="SM00448">
    <property type="entry name" value="REC"/>
    <property type="match status" value="1"/>
</dbReference>
<dbReference type="Gene3D" id="6.10.250.690">
    <property type="match status" value="1"/>
</dbReference>
<dbReference type="OrthoDB" id="9802426at2"/>
<keyword evidence="2" id="KW-0597">Phosphoprotein</keyword>
<evidence type="ECO:0000256" key="1">
    <source>
        <dbReference type="ARBA" id="ARBA00023125"/>
    </source>
</evidence>
<proteinExistence type="predicted"/>
<evidence type="ECO:0000313" key="7">
    <source>
        <dbReference type="Proteomes" id="UP000309061"/>
    </source>
</evidence>
<protein>
    <submittedName>
        <fullName evidence="6">Response regulator</fullName>
    </submittedName>
</protein>
<gene>
    <name evidence="6" type="ORF">H2LOC_003230</name>
</gene>
<dbReference type="Pfam" id="PF00072">
    <property type="entry name" value="Response_reg"/>
    <property type="match status" value="1"/>
</dbReference>
<dbReference type="EMBL" id="CP046052">
    <property type="protein sequence ID" value="QGM44778.1"/>
    <property type="molecule type" value="Genomic_DNA"/>
</dbReference>
<reference evidence="6 7" key="1">
    <citation type="submission" date="2019-11" db="EMBL/GenBank/DDBJ databases">
        <title>The genome sequence of Methylocystis heyeri.</title>
        <authorList>
            <person name="Oshkin I.Y."/>
            <person name="Miroshnikov K."/>
            <person name="Dedysh S.N."/>
        </authorList>
    </citation>
    <scope>NUCLEOTIDE SEQUENCE [LARGE SCALE GENOMIC DNA]</scope>
    <source>
        <strain evidence="6 7">H2</strain>
    </source>
</reference>
<evidence type="ECO:0000313" key="6">
    <source>
        <dbReference type="EMBL" id="QGM44778.1"/>
    </source>
</evidence>
<feature type="domain" description="Response regulatory" evidence="4">
    <location>
        <begin position="2"/>
        <end position="116"/>
    </location>
</feature>
<accession>A0A6B8KDZ6</accession>
<evidence type="ECO:0000256" key="2">
    <source>
        <dbReference type="PROSITE-ProRule" id="PRU00169"/>
    </source>
</evidence>
<dbReference type="InterPro" id="IPR039420">
    <property type="entry name" value="WalR-like"/>
</dbReference>
<dbReference type="RefSeq" id="WP_136495076.1">
    <property type="nucleotide sequence ID" value="NZ_CP046052.1"/>
</dbReference>
<feature type="DNA-binding region" description="OmpR/PhoB-type" evidence="3">
    <location>
        <begin position="124"/>
        <end position="222"/>
    </location>
</feature>
<dbReference type="InterPro" id="IPR011006">
    <property type="entry name" value="CheY-like_superfamily"/>
</dbReference>
<dbReference type="GO" id="GO:0006355">
    <property type="term" value="P:regulation of DNA-templated transcription"/>
    <property type="evidence" value="ECO:0007669"/>
    <property type="project" value="InterPro"/>
</dbReference>
<dbReference type="GO" id="GO:0032993">
    <property type="term" value="C:protein-DNA complex"/>
    <property type="evidence" value="ECO:0007669"/>
    <property type="project" value="TreeGrafter"/>
</dbReference>
<feature type="modified residue" description="4-aspartylphosphate" evidence="2">
    <location>
        <position position="51"/>
    </location>
</feature>
<dbReference type="SUPFAM" id="SSF52172">
    <property type="entry name" value="CheY-like"/>
    <property type="match status" value="1"/>
</dbReference>
<dbReference type="CDD" id="cd00383">
    <property type="entry name" value="trans_reg_C"/>
    <property type="match status" value="1"/>
</dbReference>
<name>A0A6B8KDZ6_9HYPH</name>
<organism evidence="6 7">
    <name type="scientific">Methylocystis heyeri</name>
    <dbReference type="NCBI Taxonomy" id="391905"/>
    <lineage>
        <taxon>Bacteria</taxon>
        <taxon>Pseudomonadati</taxon>
        <taxon>Pseudomonadota</taxon>
        <taxon>Alphaproteobacteria</taxon>
        <taxon>Hyphomicrobiales</taxon>
        <taxon>Methylocystaceae</taxon>
        <taxon>Methylocystis</taxon>
    </lineage>
</organism>
<dbReference type="InterPro" id="IPR001789">
    <property type="entry name" value="Sig_transdc_resp-reg_receiver"/>
</dbReference>
<dbReference type="Gene3D" id="3.40.50.2300">
    <property type="match status" value="1"/>
</dbReference>
<dbReference type="Gene3D" id="1.10.10.10">
    <property type="entry name" value="Winged helix-like DNA-binding domain superfamily/Winged helix DNA-binding domain"/>
    <property type="match status" value="1"/>
</dbReference>
<dbReference type="PANTHER" id="PTHR48111:SF36">
    <property type="entry name" value="TRANSCRIPTIONAL REGULATORY PROTEIN CUTR"/>
    <property type="match status" value="1"/>
</dbReference>